<dbReference type="GO" id="GO:0043240">
    <property type="term" value="C:Fanconi anaemia nuclear complex"/>
    <property type="evidence" value="ECO:0007669"/>
    <property type="project" value="InterPro"/>
</dbReference>
<dbReference type="Pfam" id="PF15865">
    <property type="entry name" value="Fanconi_A_N"/>
    <property type="match status" value="1"/>
</dbReference>
<accession>A0A1B6IKI7</accession>
<dbReference type="Pfam" id="PF24781">
    <property type="entry name" value="FANCA_helical"/>
    <property type="match status" value="1"/>
</dbReference>
<dbReference type="PANTHER" id="PTHR12047:SF2">
    <property type="entry name" value="FANCONI ANEMIA GROUP A PROTEIN"/>
    <property type="match status" value="1"/>
</dbReference>
<protein>
    <submittedName>
        <fullName evidence="3">Uncharacterized protein</fullName>
    </submittedName>
</protein>
<evidence type="ECO:0000259" key="1">
    <source>
        <dbReference type="Pfam" id="PF15865"/>
    </source>
</evidence>
<sequence>MTLRLAALKHVYELSEICAKTKEPYSKSDLSTLRDLLTALSSYDHNLIISWFRLQEKLLPLELLWLLQSQGLVQFTTHIYYKTNLIAGLSEQFEKQIWCQDETLRQNCAETVAGLLATLVNLGPHTSRHVCGPAQQLLETVVEKFVDRLFEDSSVPEIPVPFLSKLLGSSVCVQSRLQVFCVSVLRTFVQSVRKGVTVEEAIRDQSELYTTSKSSPVITDIISKILSKLPAEDVINELSKIVLEEQFNWRWLLTTVSVFVSLSTQGAETLKATVENWMTQAFSSKDSRLLSAAVLCARQCCTENMQVFGSYATWFGGLQVRPASAFKFLFSFLSEMVPFEPVLCLKIHVNKVPSVPANCHSVVADYTNLAKTRLADLKQTTDYVGLFGEYTTTEQEGREADVAKVVAYFSQTREIMKIVLEASVFRKQFYEKVFLAELLKDYNLRHVEFIKKLYSIGKIPHALYNRWRQQWF</sequence>
<reference evidence="3" key="1">
    <citation type="submission" date="2015-11" db="EMBL/GenBank/DDBJ databases">
        <title>De novo transcriptome assembly of four potential Pierce s Disease insect vectors from Arizona vineyards.</title>
        <authorList>
            <person name="Tassone E.E."/>
        </authorList>
    </citation>
    <scope>NUCLEOTIDE SEQUENCE</scope>
</reference>
<feature type="domain" description="Fanconi anaemia group A protein helical" evidence="2">
    <location>
        <begin position="399"/>
        <end position="469"/>
    </location>
</feature>
<dbReference type="InterPro" id="IPR003516">
    <property type="entry name" value="FANCA"/>
</dbReference>
<feature type="domain" description="Fanconi anaemia group A protein N-terminal" evidence="1">
    <location>
        <begin position="53"/>
        <end position="378"/>
    </location>
</feature>
<gene>
    <name evidence="3" type="ORF">g.16507</name>
</gene>
<dbReference type="AlphaFoldDB" id="A0A1B6IKI7"/>
<dbReference type="EMBL" id="GECU01020264">
    <property type="protein sequence ID" value="JAS87442.1"/>
    <property type="molecule type" value="Transcribed_RNA"/>
</dbReference>
<evidence type="ECO:0000259" key="2">
    <source>
        <dbReference type="Pfam" id="PF24781"/>
    </source>
</evidence>
<proteinExistence type="predicted"/>
<dbReference type="GO" id="GO:0036297">
    <property type="term" value="P:interstrand cross-link repair"/>
    <property type="evidence" value="ECO:0007669"/>
    <property type="project" value="InterPro"/>
</dbReference>
<organism evidence="3">
    <name type="scientific">Homalodisca liturata</name>
    <dbReference type="NCBI Taxonomy" id="320908"/>
    <lineage>
        <taxon>Eukaryota</taxon>
        <taxon>Metazoa</taxon>
        <taxon>Ecdysozoa</taxon>
        <taxon>Arthropoda</taxon>
        <taxon>Hexapoda</taxon>
        <taxon>Insecta</taxon>
        <taxon>Pterygota</taxon>
        <taxon>Neoptera</taxon>
        <taxon>Paraneoptera</taxon>
        <taxon>Hemiptera</taxon>
        <taxon>Auchenorrhyncha</taxon>
        <taxon>Membracoidea</taxon>
        <taxon>Cicadellidae</taxon>
        <taxon>Cicadellinae</taxon>
        <taxon>Proconiini</taxon>
        <taxon>Homalodisca</taxon>
    </lineage>
</organism>
<dbReference type="InterPro" id="IPR055386">
    <property type="entry name" value="FANCA_helical"/>
</dbReference>
<dbReference type="PANTHER" id="PTHR12047">
    <property type="entry name" value="FANCONI ANEMIA GROUP A PROTEIN"/>
    <property type="match status" value="1"/>
</dbReference>
<evidence type="ECO:0000313" key="3">
    <source>
        <dbReference type="EMBL" id="JAS87442.1"/>
    </source>
</evidence>
<dbReference type="InterPro" id="IPR031729">
    <property type="entry name" value="Fanconi_A_N"/>
</dbReference>
<name>A0A1B6IKI7_9HEMI</name>